<proteinExistence type="predicted"/>
<feature type="coiled-coil region" evidence="1">
    <location>
        <begin position="109"/>
        <end position="139"/>
    </location>
</feature>
<dbReference type="Proteomes" id="UP001183817">
    <property type="component" value="Unassembled WGS sequence"/>
</dbReference>
<name>A0ABU2BJV5_9MICC</name>
<reference evidence="3 4" key="1">
    <citation type="submission" date="2023-07" db="EMBL/GenBank/DDBJ databases">
        <title>Sequencing the genomes of 1000 actinobacteria strains.</title>
        <authorList>
            <person name="Klenk H.-P."/>
        </authorList>
    </citation>
    <scope>NUCLEOTIDE SEQUENCE [LARGE SCALE GENOMIC DNA]</scope>
    <source>
        <strain evidence="3 4">DSM 20167</strain>
    </source>
</reference>
<accession>A0ABU2BJV5</accession>
<sequence>MNWLVLVVRMTGDTSKNRVAVWRELRKIGAAPVTSGVWTVPDTPHFTKAVAKVTELAGRGSGDVLVLPTTSQAPGVDALRAAFVALRLDEWREFSGDCAKFEAEIAKEIRIEKFTLAELEEEEQSLERLRRWHRELKSRDVLELPEAEASEDLLRQCVGSLEGYAEQVYATLHAPTEPEASDTGD</sequence>
<comment type="caution">
    <text evidence="3">The sequence shown here is derived from an EMBL/GenBank/DDBJ whole genome shotgun (WGS) entry which is preliminary data.</text>
</comment>
<keyword evidence="4" id="KW-1185">Reference proteome</keyword>
<protein>
    <recommendedName>
        <fullName evidence="2">ChrB N-terminal domain-containing protein</fullName>
    </recommendedName>
</protein>
<evidence type="ECO:0000256" key="1">
    <source>
        <dbReference type="SAM" id="Coils"/>
    </source>
</evidence>
<gene>
    <name evidence="3" type="ORF">J2S64_002584</name>
</gene>
<evidence type="ECO:0000259" key="2">
    <source>
        <dbReference type="Pfam" id="PF20229"/>
    </source>
</evidence>
<dbReference type="RefSeq" id="WP_310291007.1">
    <property type="nucleotide sequence ID" value="NZ_BAAAWO010000001.1"/>
</dbReference>
<organism evidence="3 4">
    <name type="scientific">Paeniglutamicibacter sulfureus</name>
    <dbReference type="NCBI Taxonomy" id="43666"/>
    <lineage>
        <taxon>Bacteria</taxon>
        <taxon>Bacillati</taxon>
        <taxon>Actinomycetota</taxon>
        <taxon>Actinomycetes</taxon>
        <taxon>Micrococcales</taxon>
        <taxon>Micrococcaceae</taxon>
        <taxon>Paeniglutamicibacter</taxon>
    </lineage>
</organism>
<feature type="domain" description="ChrB N-terminal" evidence="2">
    <location>
        <begin position="18"/>
        <end position="174"/>
    </location>
</feature>
<keyword evidence="1" id="KW-0175">Coiled coil</keyword>
<evidence type="ECO:0000313" key="4">
    <source>
        <dbReference type="Proteomes" id="UP001183817"/>
    </source>
</evidence>
<dbReference type="Pfam" id="PF20229">
    <property type="entry name" value="ChrB_N"/>
    <property type="match status" value="1"/>
</dbReference>
<dbReference type="EMBL" id="JAVDYI010000001">
    <property type="protein sequence ID" value="MDR7358893.1"/>
    <property type="molecule type" value="Genomic_DNA"/>
</dbReference>
<dbReference type="InterPro" id="IPR046858">
    <property type="entry name" value="ChrB_N"/>
</dbReference>
<evidence type="ECO:0000313" key="3">
    <source>
        <dbReference type="EMBL" id="MDR7358893.1"/>
    </source>
</evidence>